<evidence type="ECO:0000313" key="8">
    <source>
        <dbReference type="Proteomes" id="UP000298460"/>
    </source>
</evidence>
<dbReference type="InterPro" id="IPR000032">
    <property type="entry name" value="HPr-like"/>
</dbReference>
<dbReference type="PROSITE" id="PS00369">
    <property type="entry name" value="PTS_HPR_HIS"/>
    <property type="match status" value="1"/>
</dbReference>
<dbReference type="NCBIfam" id="TIGR01003">
    <property type="entry name" value="PTS_HPr_family"/>
    <property type="match status" value="1"/>
</dbReference>
<dbReference type="InterPro" id="IPR035895">
    <property type="entry name" value="HPr-like_sf"/>
</dbReference>
<evidence type="ECO:0000256" key="4">
    <source>
        <dbReference type="ARBA" id="ARBA00022490"/>
    </source>
</evidence>
<organism evidence="7 8">
    <name type="scientific">Desulfosporosinus fructosivorans</name>
    <dbReference type="NCBI Taxonomy" id="2018669"/>
    <lineage>
        <taxon>Bacteria</taxon>
        <taxon>Bacillati</taxon>
        <taxon>Bacillota</taxon>
        <taxon>Clostridia</taxon>
        <taxon>Eubacteriales</taxon>
        <taxon>Desulfitobacteriaceae</taxon>
        <taxon>Desulfosporosinus</taxon>
    </lineage>
</organism>
<evidence type="ECO:0000256" key="3">
    <source>
        <dbReference type="ARBA" id="ARBA00020422"/>
    </source>
</evidence>
<feature type="domain" description="HPr" evidence="6">
    <location>
        <begin position="1"/>
        <end position="82"/>
    </location>
</feature>
<comment type="caution">
    <text evidence="7">The sequence shown here is derived from an EMBL/GenBank/DDBJ whole genome shotgun (WGS) entry which is preliminary data.</text>
</comment>
<dbReference type="Proteomes" id="UP000298460">
    <property type="component" value="Unassembled WGS sequence"/>
</dbReference>
<sequence>MESSFIIKSLSGLHARPAAMLVQKANSFPCDISLVKGDKKVNAKSIMSILALGIEANEKIVVITQGEKEAEAMQAIGEFLET</sequence>
<reference evidence="7 8" key="1">
    <citation type="submission" date="2019-03" db="EMBL/GenBank/DDBJ databases">
        <title>Draft Genome Sequence of Desulfosporosinus fructosivorans Strain 63.6F, Isolated from Marine Sediment in the Baltic Sea.</title>
        <authorList>
            <person name="Hausmann B."/>
            <person name="Vandieken V."/>
            <person name="Pjevac P."/>
            <person name="Schreck K."/>
            <person name="Herbold C.W."/>
            <person name="Loy A."/>
        </authorList>
    </citation>
    <scope>NUCLEOTIDE SEQUENCE [LARGE SCALE GENOMIC DNA]</scope>
    <source>
        <strain evidence="7 8">63.6F</strain>
    </source>
</reference>
<evidence type="ECO:0000313" key="7">
    <source>
        <dbReference type="EMBL" id="TGE39636.1"/>
    </source>
</evidence>
<dbReference type="InterPro" id="IPR001020">
    <property type="entry name" value="PTS_HPr_His_P_site"/>
</dbReference>
<dbReference type="SUPFAM" id="SSF55594">
    <property type="entry name" value="HPr-like"/>
    <property type="match status" value="1"/>
</dbReference>
<dbReference type="InterPro" id="IPR050399">
    <property type="entry name" value="HPr"/>
</dbReference>
<gene>
    <name evidence="7" type="ORF">E4K67_01095</name>
</gene>
<dbReference type="Pfam" id="PF00381">
    <property type="entry name" value="PTS-HPr"/>
    <property type="match status" value="1"/>
</dbReference>
<dbReference type="GO" id="GO:0005737">
    <property type="term" value="C:cytoplasm"/>
    <property type="evidence" value="ECO:0007669"/>
    <property type="project" value="UniProtKB-SubCell"/>
</dbReference>
<comment type="subcellular location">
    <subcellularLocation>
        <location evidence="2">Cytoplasm</location>
    </subcellularLocation>
</comment>
<dbReference type="Gene3D" id="3.30.1340.10">
    <property type="entry name" value="HPr-like"/>
    <property type="match status" value="1"/>
</dbReference>
<comment type="function">
    <text evidence="1">General (non sugar-specific) component of the phosphoenolpyruvate-dependent sugar phosphotransferase system (sugar PTS). This major carbohydrate active-transport system catalyzes the phosphorylation of incoming sugar substrates concomitantly with their translocation across the cell membrane. The phosphoryl group from phosphoenolpyruvate (PEP) is transferred to the phosphoryl carrier protein HPr by enzyme I. Phospho-HPr then transfers it to the PTS EIIA domain.</text>
</comment>
<name>A0A4Z0RDN1_9FIRM</name>
<proteinExistence type="predicted"/>
<keyword evidence="8" id="KW-1185">Reference proteome</keyword>
<evidence type="ECO:0000256" key="2">
    <source>
        <dbReference type="ARBA" id="ARBA00004496"/>
    </source>
</evidence>
<dbReference type="GO" id="GO:0009401">
    <property type="term" value="P:phosphoenolpyruvate-dependent sugar phosphotransferase system"/>
    <property type="evidence" value="ECO:0007669"/>
    <property type="project" value="UniProtKB-KW"/>
</dbReference>
<dbReference type="AlphaFoldDB" id="A0A4Z0RDN1"/>
<evidence type="ECO:0000256" key="5">
    <source>
        <dbReference type="ARBA" id="ARBA00022683"/>
    </source>
</evidence>
<dbReference type="EMBL" id="SPQQ01000001">
    <property type="protein sequence ID" value="TGE39636.1"/>
    <property type="molecule type" value="Genomic_DNA"/>
</dbReference>
<dbReference type="PROSITE" id="PS51350">
    <property type="entry name" value="PTS_HPR_DOM"/>
    <property type="match status" value="1"/>
</dbReference>
<dbReference type="PROSITE" id="PS00589">
    <property type="entry name" value="PTS_HPR_SER"/>
    <property type="match status" value="1"/>
</dbReference>
<dbReference type="PANTHER" id="PTHR33705:SF2">
    <property type="entry name" value="PHOSPHOCARRIER PROTEIN NPR"/>
    <property type="match status" value="1"/>
</dbReference>
<dbReference type="CDD" id="cd00367">
    <property type="entry name" value="PTS-HPr_like"/>
    <property type="match status" value="1"/>
</dbReference>
<dbReference type="PANTHER" id="PTHR33705">
    <property type="entry name" value="PHOSPHOCARRIER PROTEIN HPR"/>
    <property type="match status" value="1"/>
</dbReference>
<protein>
    <recommendedName>
        <fullName evidence="3">Phosphocarrier protein HPr</fullName>
    </recommendedName>
</protein>
<keyword evidence="4" id="KW-0963">Cytoplasm</keyword>
<dbReference type="InterPro" id="IPR002114">
    <property type="entry name" value="PTS_HPr_Ser_P_site"/>
</dbReference>
<keyword evidence="5" id="KW-0598">Phosphotransferase system</keyword>
<accession>A0A4Z0RDN1</accession>
<dbReference type="RefSeq" id="WP_135544576.1">
    <property type="nucleotide sequence ID" value="NZ_SPQQ01000001.1"/>
</dbReference>
<evidence type="ECO:0000259" key="6">
    <source>
        <dbReference type="PROSITE" id="PS51350"/>
    </source>
</evidence>
<dbReference type="OrthoDB" id="9809047at2"/>
<evidence type="ECO:0000256" key="1">
    <source>
        <dbReference type="ARBA" id="ARBA00003681"/>
    </source>
</evidence>
<dbReference type="PRINTS" id="PR00107">
    <property type="entry name" value="PHOSPHOCPHPR"/>
</dbReference>